<dbReference type="InterPro" id="IPR036097">
    <property type="entry name" value="HisK_dim/P_sf"/>
</dbReference>
<dbReference type="SUPFAM" id="SSF55874">
    <property type="entry name" value="ATPase domain of HSP90 chaperone/DNA topoisomerase II/histidine kinase"/>
    <property type="match status" value="1"/>
</dbReference>
<dbReference type="PANTHER" id="PTHR45453:SF1">
    <property type="entry name" value="PHOSPHATE REGULON SENSOR PROTEIN PHOR"/>
    <property type="match status" value="1"/>
</dbReference>
<dbReference type="SMART" id="SM00388">
    <property type="entry name" value="HisKA"/>
    <property type="match status" value="1"/>
</dbReference>
<evidence type="ECO:0000256" key="8">
    <source>
        <dbReference type="SAM" id="Phobius"/>
    </source>
</evidence>
<feature type="transmembrane region" description="Helical" evidence="8">
    <location>
        <begin position="206"/>
        <end position="230"/>
    </location>
</feature>
<organism evidence="10 11">
    <name type="scientific">Streptococcus moroccensis</name>
    <dbReference type="NCBI Taxonomy" id="1451356"/>
    <lineage>
        <taxon>Bacteria</taxon>
        <taxon>Bacillati</taxon>
        <taxon>Bacillota</taxon>
        <taxon>Bacilli</taxon>
        <taxon>Lactobacillales</taxon>
        <taxon>Streptococcaceae</taxon>
        <taxon>Streptococcus</taxon>
    </lineage>
</organism>
<evidence type="ECO:0000259" key="9">
    <source>
        <dbReference type="PROSITE" id="PS50109"/>
    </source>
</evidence>
<evidence type="ECO:0000256" key="3">
    <source>
        <dbReference type="ARBA" id="ARBA00012438"/>
    </source>
</evidence>
<keyword evidence="7" id="KW-0902">Two-component regulatory system</keyword>
<sequence>MWTKVKSIFKSDIFKYFLRYFSVFTVIFLAMTVIILQLITNSLYQNTDKTLDYQIENPGNILYIAQVRSLINEEGKITAVEEIIEDENQVTTGENSDDNEVSEAPRIKKLDIKIGTSSQAILFDEDKNPVTRLDHVLGLDKINPNFSNLGVIQELEITTSFDTIDTYRYVIVELDDSYLQDSSVKYAMSLINVTQLKSTGDATRRIVLYVMIGFWLASTFAALMLTVITVKPIRDSLEKQKAFVENASHELRTPLAVLQNRLESLFRKPDATILEESESIASSLEEVRNMRLLTTNLLNLARRDGQLKVVMETVEPGFFESMFENFSLIAEENEKQFKSQNLVRKTIKADSALLKQLITILFDNAVKYTGEDGEIRITSKVRERLLVITVEDNGVGISDENKKKVFDRFYRVDKARTRQNGGFGLGLSLAKQIVDQLKGQILVHDRVPNGTIFEIRLPL</sequence>
<dbReference type="Proteomes" id="UP001223079">
    <property type="component" value="Unassembled WGS sequence"/>
</dbReference>
<proteinExistence type="predicted"/>
<evidence type="ECO:0000256" key="2">
    <source>
        <dbReference type="ARBA" id="ARBA00004370"/>
    </source>
</evidence>
<dbReference type="SUPFAM" id="SSF47384">
    <property type="entry name" value="Homodimeric domain of signal transducing histidine kinase"/>
    <property type="match status" value="1"/>
</dbReference>
<keyword evidence="4" id="KW-0597">Phosphoprotein</keyword>
<accession>A0ABT9YT48</accession>
<evidence type="ECO:0000256" key="7">
    <source>
        <dbReference type="ARBA" id="ARBA00023012"/>
    </source>
</evidence>
<comment type="catalytic activity">
    <reaction evidence="1">
        <text>ATP + protein L-histidine = ADP + protein N-phospho-L-histidine.</text>
        <dbReference type="EC" id="2.7.13.3"/>
    </reaction>
</comment>
<evidence type="ECO:0000313" key="10">
    <source>
        <dbReference type="EMBL" id="MDQ0223166.1"/>
    </source>
</evidence>
<reference evidence="10 11" key="1">
    <citation type="submission" date="2023-07" db="EMBL/GenBank/DDBJ databases">
        <title>Genomic Encyclopedia of Type Strains, Phase IV (KMG-IV): sequencing the most valuable type-strain genomes for metagenomic binning, comparative biology and taxonomic classification.</title>
        <authorList>
            <person name="Goeker M."/>
        </authorList>
    </citation>
    <scope>NUCLEOTIDE SEQUENCE [LARGE SCALE GENOMIC DNA]</scope>
    <source>
        <strain evidence="10 11">DSM 105143</strain>
    </source>
</reference>
<dbReference type="CDD" id="cd00075">
    <property type="entry name" value="HATPase"/>
    <property type="match status" value="1"/>
</dbReference>
<dbReference type="InterPro" id="IPR003661">
    <property type="entry name" value="HisK_dim/P_dom"/>
</dbReference>
<dbReference type="InterPro" id="IPR003594">
    <property type="entry name" value="HATPase_dom"/>
</dbReference>
<evidence type="ECO:0000256" key="6">
    <source>
        <dbReference type="ARBA" id="ARBA00022777"/>
    </source>
</evidence>
<dbReference type="EC" id="2.7.13.3" evidence="3"/>
<feature type="domain" description="Histidine kinase" evidence="9">
    <location>
        <begin position="246"/>
        <end position="459"/>
    </location>
</feature>
<keyword evidence="8" id="KW-1133">Transmembrane helix</keyword>
<keyword evidence="5 10" id="KW-0808">Transferase</keyword>
<dbReference type="PROSITE" id="PS50109">
    <property type="entry name" value="HIS_KIN"/>
    <property type="match status" value="1"/>
</dbReference>
<dbReference type="EMBL" id="JAUSTM010000018">
    <property type="protein sequence ID" value="MDQ0223166.1"/>
    <property type="molecule type" value="Genomic_DNA"/>
</dbReference>
<dbReference type="CDD" id="cd00082">
    <property type="entry name" value="HisKA"/>
    <property type="match status" value="1"/>
</dbReference>
<comment type="caution">
    <text evidence="10">The sequence shown here is derived from an EMBL/GenBank/DDBJ whole genome shotgun (WGS) entry which is preliminary data.</text>
</comment>
<keyword evidence="8" id="KW-0812">Transmembrane</keyword>
<evidence type="ECO:0000256" key="5">
    <source>
        <dbReference type="ARBA" id="ARBA00022679"/>
    </source>
</evidence>
<name>A0ABT9YT48_9STRE</name>
<dbReference type="InterPro" id="IPR036890">
    <property type="entry name" value="HATPase_C_sf"/>
</dbReference>
<dbReference type="InterPro" id="IPR004358">
    <property type="entry name" value="Sig_transdc_His_kin-like_C"/>
</dbReference>
<dbReference type="Pfam" id="PF02518">
    <property type="entry name" value="HATPase_c"/>
    <property type="match status" value="1"/>
</dbReference>
<protein>
    <recommendedName>
        <fullName evidence="3">histidine kinase</fullName>
        <ecNumber evidence="3">2.7.13.3</ecNumber>
    </recommendedName>
</protein>
<keyword evidence="6 10" id="KW-0418">Kinase</keyword>
<dbReference type="GO" id="GO:0004673">
    <property type="term" value="F:protein histidine kinase activity"/>
    <property type="evidence" value="ECO:0007669"/>
    <property type="project" value="UniProtKB-EC"/>
</dbReference>
<dbReference type="PRINTS" id="PR00344">
    <property type="entry name" value="BCTRLSENSOR"/>
</dbReference>
<feature type="transmembrane region" description="Helical" evidence="8">
    <location>
        <begin position="20"/>
        <end position="39"/>
    </location>
</feature>
<dbReference type="Pfam" id="PF00512">
    <property type="entry name" value="HisKA"/>
    <property type="match status" value="1"/>
</dbReference>
<dbReference type="InterPro" id="IPR050351">
    <property type="entry name" value="BphY/WalK/GraS-like"/>
</dbReference>
<evidence type="ECO:0000256" key="4">
    <source>
        <dbReference type="ARBA" id="ARBA00022553"/>
    </source>
</evidence>
<dbReference type="Gene3D" id="3.30.565.10">
    <property type="entry name" value="Histidine kinase-like ATPase, C-terminal domain"/>
    <property type="match status" value="1"/>
</dbReference>
<keyword evidence="8" id="KW-0472">Membrane</keyword>
<dbReference type="InterPro" id="IPR005467">
    <property type="entry name" value="His_kinase_dom"/>
</dbReference>
<dbReference type="Gene3D" id="1.10.287.130">
    <property type="match status" value="1"/>
</dbReference>
<dbReference type="SMART" id="SM00387">
    <property type="entry name" value="HATPase_c"/>
    <property type="match status" value="1"/>
</dbReference>
<gene>
    <name evidence="10" type="ORF">J2S23_001741</name>
</gene>
<evidence type="ECO:0000313" key="11">
    <source>
        <dbReference type="Proteomes" id="UP001223079"/>
    </source>
</evidence>
<dbReference type="PANTHER" id="PTHR45453">
    <property type="entry name" value="PHOSPHATE REGULON SENSOR PROTEIN PHOR"/>
    <property type="match status" value="1"/>
</dbReference>
<keyword evidence="11" id="KW-1185">Reference proteome</keyword>
<comment type="subcellular location">
    <subcellularLocation>
        <location evidence="2">Membrane</location>
    </subcellularLocation>
</comment>
<evidence type="ECO:0000256" key="1">
    <source>
        <dbReference type="ARBA" id="ARBA00000085"/>
    </source>
</evidence>